<organism evidence="1 2">
    <name type="scientific">Hallella faecis</name>
    <dbReference type="NCBI Taxonomy" id="2841596"/>
    <lineage>
        <taxon>Bacteria</taxon>
        <taxon>Pseudomonadati</taxon>
        <taxon>Bacteroidota</taxon>
        <taxon>Bacteroidia</taxon>
        <taxon>Bacteroidales</taxon>
        <taxon>Prevotellaceae</taxon>
        <taxon>Hallella</taxon>
    </lineage>
</organism>
<comment type="caution">
    <text evidence="1">The sequence shown here is derived from an EMBL/GenBank/DDBJ whole genome shotgun (WGS) entry which is preliminary data.</text>
</comment>
<keyword evidence="2" id="KW-1185">Reference proteome</keyword>
<accession>A0ABV1FS92</accession>
<dbReference type="RefSeq" id="WP_215760256.1">
    <property type="nucleotide sequence ID" value="NZ_JAHKBE010000036.1"/>
</dbReference>
<protein>
    <submittedName>
        <fullName evidence="1">Uncharacterized protein</fullName>
    </submittedName>
</protein>
<evidence type="ECO:0000313" key="2">
    <source>
        <dbReference type="Proteomes" id="UP001487296"/>
    </source>
</evidence>
<reference evidence="1 2" key="1">
    <citation type="submission" date="2024-04" db="EMBL/GenBank/DDBJ databases">
        <title>Human intestinal bacterial collection.</title>
        <authorList>
            <person name="Pauvert C."/>
            <person name="Hitch T.C.A."/>
            <person name="Clavel T."/>
        </authorList>
    </citation>
    <scope>NUCLEOTIDE SEQUENCE [LARGE SCALE GENOMIC DNA]</scope>
    <source>
        <strain evidence="1 2">CLA-AA-H145</strain>
    </source>
</reference>
<dbReference type="EMBL" id="JBBNFP010000036">
    <property type="protein sequence ID" value="MEQ2487219.1"/>
    <property type="molecule type" value="Genomic_DNA"/>
</dbReference>
<proteinExistence type="predicted"/>
<sequence>MPYLTTIGWNGQPKEWFLSVRLGDFDYTRLITLTSLGCPESLDALRDASLAMMRDIQRSDAKQPKLLMNEWFGV</sequence>
<name>A0ABV1FS92_9BACT</name>
<dbReference type="Proteomes" id="UP001487296">
    <property type="component" value="Unassembled WGS sequence"/>
</dbReference>
<gene>
    <name evidence="1" type="ORF">AAAT34_09165</name>
</gene>
<evidence type="ECO:0000313" key="1">
    <source>
        <dbReference type="EMBL" id="MEQ2487219.1"/>
    </source>
</evidence>